<keyword evidence="3" id="KW-1185">Reference proteome</keyword>
<evidence type="ECO:0000313" key="2">
    <source>
        <dbReference type="EMBL" id="GAA0148663.1"/>
    </source>
</evidence>
<dbReference type="Proteomes" id="UP001454036">
    <property type="component" value="Unassembled WGS sequence"/>
</dbReference>
<reference evidence="2 3" key="1">
    <citation type="submission" date="2024-01" db="EMBL/GenBank/DDBJ databases">
        <title>The complete chloroplast genome sequence of Lithospermum erythrorhizon: insights into the phylogenetic relationship among Boraginaceae species and the maternal lineages of purple gromwells.</title>
        <authorList>
            <person name="Okada T."/>
            <person name="Watanabe K."/>
        </authorList>
    </citation>
    <scope>NUCLEOTIDE SEQUENCE [LARGE SCALE GENOMIC DNA]</scope>
</reference>
<dbReference type="EMBL" id="BAABME010001276">
    <property type="protein sequence ID" value="GAA0148663.1"/>
    <property type="molecule type" value="Genomic_DNA"/>
</dbReference>
<feature type="compositionally biased region" description="Basic and acidic residues" evidence="1">
    <location>
        <begin position="176"/>
        <end position="185"/>
    </location>
</feature>
<feature type="compositionally biased region" description="Basic and acidic residues" evidence="1">
    <location>
        <begin position="126"/>
        <end position="151"/>
    </location>
</feature>
<proteinExistence type="predicted"/>
<feature type="region of interest" description="Disordered" evidence="1">
    <location>
        <begin position="45"/>
        <end position="79"/>
    </location>
</feature>
<name>A0AAV3PC42_LITER</name>
<feature type="region of interest" description="Disordered" evidence="1">
    <location>
        <begin position="1"/>
        <end position="26"/>
    </location>
</feature>
<sequence length="240" mass="28057">MQVPNHRTNREHFDSSIPAYQSNDPQRNDCEIEFQTQHHIADHCLGSPPRWTGRASRTRTNRAFPSFPTNHHHNTPSTTKQLQLIKESRNSLMRMVEDMPESSYELSLRDMVDDQRAIEEVQVQQKVDKEETDDKYGFEPKFDPNTKEQYKKKGQISRMESGVFPLKMFIPTSLSSKRDSKEKTGTKVSPKASPERAEKWNGLWRSTSDISWSTQRPFTSYFRVSSWSSNRKPRQRGCLF</sequence>
<evidence type="ECO:0000313" key="3">
    <source>
        <dbReference type="Proteomes" id="UP001454036"/>
    </source>
</evidence>
<organism evidence="2 3">
    <name type="scientific">Lithospermum erythrorhizon</name>
    <name type="common">Purple gromwell</name>
    <name type="synonym">Lithospermum officinale var. erythrorhizon</name>
    <dbReference type="NCBI Taxonomy" id="34254"/>
    <lineage>
        <taxon>Eukaryota</taxon>
        <taxon>Viridiplantae</taxon>
        <taxon>Streptophyta</taxon>
        <taxon>Embryophyta</taxon>
        <taxon>Tracheophyta</taxon>
        <taxon>Spermatophyta</taxon>
        <taxon>Magnoliopsida</taxon>
        <taxon>eudicotyledons</taxon>
        <taxon>Gunneridae</taxon>
        <taxon>Pentapetalae</taxon>
        <taxon>asterids</taxon>
        <taxon>lamiids</taxon>
        <taxon>Boraginales</taxon>
        <taxon>Boraginaceae</taxon>
        <taxon>Boraginoideae</taxon>
        <taxon>Lithospermeae</taxon>
        <taxon>Lithospermum</taxon>
    </lineage>
</organism>
<gene>
    <name evidence="2" type="ORF">LIER_08044</name>
</gene>
<dbReference type="AlphaFoldDB" id="A0AAV3PC42"/>
<comment type="caution">
    <text evidence="2">The sequence shown here is derived from an EMBL/GenBank/DDBJ whole genome shotgun (WGS) entry which is preliminary data.</text>
</comment>
<accession>A0AAV3PC42</accession>
<dbReference type="PANTHER" id="PTHR34193:SF19">
    <property type="entry name" value="PENTATRICOPEPTIDE REPEAT-CONTAINING PROTEIN"/>
    <property type="match status" value="1"/>
</dbReference>
<protein>
    <submittedName>
        <fullName evidence="2">Uncharacterized protein</fullName>
    </submittedName>
</protein>
<dbReference type="PANTHER" id="PTHR34193">
    <property type="entry name" value="OS11G0199801 PROTEIN"/>
    <property type="match status" value="1"/>
</dbReference>
<feature type="region of interest" description="Disordered" evidence="1">
    <location>
        <begin position="126"/>
        <end position="156"/>
    </location>
</feature>
<evidence type="ECO:0000256" key="1">
    <source>
        <dbReference type="SAM" id="MobiDB-lite"/>
    </source>
</evidence>
<feature type="region of interest" description="Disordered" evidence="1">
    <location>
        <begin position="175"/>
        <end position="200"/>
    </location>
</feature>